<dbReference type="Gene3D" id="3.40.50.720">
    <property type="entry name" value="NAD(P)-binding Rossmann-like Domain"/>
    <property type="match status" value="1"/>
</dbReference>
<dbReference type="InterPro" id="IPR035985">
    <property type="entry name" value="Ubiquitin-activating_enz"/>
</dbReference>
<dbReference type="AlphaFoldDB" id="A0A6J6B8W3"/>
<proteinExistence type="predicted"/>
<protein>
    <submittedName>
        <fullName evidence="1">Unannotated protein</fullName>
    </submittedName>
</protein>
<dbReference type="SUPFAM" id="SSF69572">
    <property type="entry name" value="Activating enzymes of the ubiquitin-like proteins"/>
    <property type="match status" value="1"/>
</dbReference>
<organism evidence="1">
    <name type="scientific">freshwater metagenome</name>
    <dbReference type="NCBI Taxonomy" id="449393"/>
    <lineage>
        <taxon>unclassified sequences</taxon>
        <taxon>metagenomes</taxon>
        <taxon>ecological metagenomes</taxon>
    </lineage>
</organism>
<evidence type="ECO:0000313" key="1">
    <source>
        <dbReference type="EMBL" id="CAB4535037.1"/>
    </source>
</evidence>
<dbReference type="EMBL" id="CAEZSH010000030">
    <property type="protein sequence ID" value="CAB4535037.1"/>
    <property type="molecule type" value="Genomic_DNA"/>
</dbReference>
<sequence length="338" mass="36404">MPVWRSPTSLQLGLGNTSIRLDNLTSPQEQLLQLLYRGVADAAIDDVARDVGASKSETAALVARVAPALIQVEERQTKRTADPENTDPFIAQAFAEIIRASFSTDRDGALVLANRASKRIFINELNRVGLLLLQALATAGVGEICTEDRSVVVSADVGALGYSQADLGRSRVEAAAGLLARSRQPARVTRARTSDFVVMIANHLVSSEANPAVGQKQIPRLMVELSFDQSRISPVLIAGVTSCLDCRIANELAADDGWAAMMTGLKFRSERLDDSQTALLCAGLALERTLSWIDSGAIGDNEATIIDHRTGRVSHEVWQIDPNCQCQKTVSRIDESVA</sequence>
<reference evidence="1" key="1">
    <citation type="submission" date="2020-05" db="EMBL/GenBank/DDBJ databases">
        <authorList>
            <person name="Chiriac C."/>
            <person name="Salcher M."/>
            <person name="Ghai R."/>
            <person name="Kavagutti S V."/>
        </authorList>
    </citation>
    <scope>NUCLEOTIDE SEQUENCE</scope>
</reference>
<accession>A0A6J6B8W3</accession>
<name>A0A6J6B8W3_9ZZZZ</name>
<dbReference type="GO" id="GO:0008641">
    <property type="term" value="F:ubiquitin-like modifier activating enzyme activity"/>
    <property type="evidence" value="ECO:0007669"/>
    <property type="project" value="InterPro"/>
</dbReference>
<gene>
    <name evidence="1" type="ORF">UFOPK1410_00392</name>
</gene>